<dbReference type="InterPro" id="IPR037120">
    <property type="entry name" value="Haem_peroxidase_sf_animal"/>
</dbReference>
<dbReference type="GO" id="GO:0020037">
    <property type="term" value="F:heme binding"/>
    <property type="evidence" value="ECO:0007669"/>
    <property type="project" value="InterPro"/>
</dbReference>
<dbReference type="Gene3D" id="1.10.640.10">
    <property type="entry name" value="Haem peroxidase domain superfamily, animal type"/>
    <property type="match status" value="1"/>
</dbReference>
<dbReference type="PRINTS" id="PR00457">
    <property type="entry name" value="ANPEROXIDASE"/>
</dbReference>
<proteinExistence type="predicted"/>
<dbReference type="InterPro" id="IPR019791">
    <property type="entry name" value="Haem_peroxidase_animal"/>
</dbReference>
<accession>A0A9J6FPR7</accession>
<dbReference type="Pfam" id="PF03098">
    <property type="entry name" value="An_peroxidase"/>
    <property type="match status" value="1"/>
</dbReference>
<dbReference type="EMBL" id="JABSTR010000002">
    <property type="protein sequence ID" value="KAH9364783.1"/>
    <property type="molecule type" value="Genomic_DNA"/>
</dbReference>
<dbReference type="VEuPathDB" id="VectorBase:HLOH_047151"/>
<keyword evidence="1" id="KW-0575">Peroxidase</keyword>
<comment type="caution">
    <text evidence="3">The sequence shown here is derived from an EMBL/GenBank/DDBJ whole genome shotgun (WGS) entry which is preliminary data.</text>
</comment>
<evidence type="ECO:0000256" key="2">
    <source>
        <dbReference type="SAM" id="MobiDB-lite"/>
    </source>
</evidence>
<keyword evidence="4" id="KW-1185">Reference proteome</keyword>
<dbReference type="InterPro" id="IPR010255">
    <property type="entry name" value="Haem_peroxidase_sf"/>
</dbReference>
<dbReference type="OrthoDB" id="6511538at2759"/>
<evidence type="ECO:0000313" key="3">
    <source>
        <dbReference type="EMBL" id="KAH9364783.1"/>
    </source>
</evidence>
<dbReference type="PROSITE" id="PS50292">
    <property type="entry name" value="PEROXIDASE_3"/>
    <property type="match status" value="1"/>
</dbReference>
<dbReference type="AlphaFoldDB" id="A0A9J6FPR7"/>
<dbReference type="SUPFAM" id="SSF48113">
    <property type="entry name" value="Heme-dependent peroxidases"/>
    <property type="match status" value="1"/>
</dbReference>
<dbReference type="GO" id="GO:0006979">
    <property type="term" value="P:response to oxidative stress"/>
    <property type="evidence" value="ECO:0007669"/>
    <property type="project" value="InterPro"/>
</dbReference>
<dbReference type="PANTHER" id="PTHR11475:SF134">
    <property type="entry name" value="LD42267P"/>
    <property type="match status" value="1"/>
</dbReference>
<evidence type="ECO:0000256" key="1">
    <source>
        <dbReference type="ARBA" id="ARBA00022559"/>
    </source>
</evidence>
<feature type="compositionally biased region" description="Pro residues" evidence="2">
    <location>
        <begin position="176"/>
        <end position="186"/>
    </location>
</feature>
<dbReference type="OMA" id="DEHCEAT"/>
<dbReference type="GO" id="GO:0004601">
    <property type="term" value="F:peroxidase activity"/>
    <property type="evidence" value="ECO:0007669"/>
    <property type="project" value="UniProtKB-KW"/>
</dbReference>
<sequence length="242" mass="27231">MDTEPPCCLPPPRTQVTSFIDGSTIYGSSEAEAKFLRAFEGGQLLSQRTAAGEELPPADLATLDCRRGAQDPPCFSSGDPRVNADLGLGLMHSVWLREHNRVARSLQALNPQWDDERTFQEARRIVGAELQYITYNEFLPALLGPEVVERFGLRLENQGYFRGYDKRRLPGVTNVMPPPEPGPWPPRRPRRYAAGPTSRSVRETRARPRCTGRKLVLRASVFSETQAQNNSTHQAWHRCFSL</sequence>
<keyword evidence="1" id="KW-0560">Oxidoreductase</keyword>
<protein>
    <submittedName>
        <fullName evidence="3">Uncharacterized protein</fullName>
    </submittedName>
</protein>
<reference evidence="3 4" key="1">
    <citation type="journal article" date="2020" name="Cell">
        <title>Large-Scale Comparative Analyses of Tick Genomes Elucidate Their Genetic Diversity and Vector Capacities.</title>
        <authorList>
            <consortium name="Tick Genome and Microbiome Consortium (TIGMIC)"/>
            <person name="Jia N."/>
            <person name="Wang J."/>
            <person name="Shi W."/>
            <person name="Du L."/>
            <person name="Sun Y."/>
            <person name="Zhan W."/>
            <person name="Jiang J.F."/>
            <person name="Wang Q."/>
            <person name="Zhang B."/>
            <person name="Ji P."/>
            <person name="Bell-Sakyi L."/>
            <person name="Cui X.M."/>
            <person name="Yuan T.T."/>
            <person name="Jiang B.G."/>
            <person name="Yang W.F."/>
            <person name="Lam T.T."/>
            <person name="Chang Q.C."/>
            <person name="Ding S.J."/>
            <person name="Wang X.J."/>
            <person name="Zhu J.G."/>
            <person name="Ruan X.D."/>
            <person name="Zhao L."/>
            <person name="Wei J.T."/>
            <person name="Ye R.Z."/>
            <person name="Que T.C."/>
            <person name="Du C.H."/>
            <person name="Zhou Y.H."/>
            <person name="Cheng J.X."/>
            <person name="Dai P.F."/>
            <person name="Guo W.B."/>
            <person name="Han X.H."/>
            <person name="Huang E.J."/>
            <person name="Li L.F."/>
            <person name="Wei W."/>
            <person name="Gao Y.C."/>
            <person name="Liu J.Z."/>
            <person name="Shao H.Z."/>
            <person name="Wang X."/>
            <person name="Wang C.C."/>
            <person name="Yang T.C."/>
            <person name="Huo Q.B."/>
            <person name="Li W."/>
            <person name="Chen H.Y."/>
            <person name="Chen S.E."/>
            <person name="Zhou L.G."/>
            <person name="Ni X.B."/>
            <person name="Tian J.H."/>
            <person name="Sheng Y."/>
            <person name="Liu T."/>
            <person name="Pan Y.S."/>
            <person name="Xia L.Y."/>
            <person name="Li J."/>
            <person name="Zhao F."/>
            <person name="Cao W.C."/>
        </authorList>
    </citation>
    <scope>NUCLEOTIDE SEQUENCE [LARGE SCALE GENOMIC DNA]</scope>
    <source>
        <strain evidence="3">HaeL-2018</strain>
    </source>
</reference>
<gene>
    <name evidence="3" type="ORF">HPB48_011799</name>
</gene>
<evidence type="ECO:0000313" key="4">
    <source>
        <dbReference type="Proteomes" id="UP000821853"/>
    </source>
</evidence>
<dbReference type="Proteomes" id="UP000821853">
    <property type="component" value="Chromosome 10"/>
</dbReference>
<organism evidence="3 4">
    <name type="scientific">Haemaphysalis longicornis</name>
    <name type="common">Bush tick</name>
    <dbReference type="NCBI Taxonomy" id="44386"/>
    <lineage>
        <taxon>Eukaryota</taxon>
        <taxon>Metazoa</taxon>
        <taxon>Ecdysozoa</taxon>
        <taxon>Arthropoda</taxon>
        <taxon>Chelicerata</taxon>
        <taxon>Arachnida</taxon>
        <taxon>Acari</taxon>
        <taxon>Parasitiformes</taxon>
        <taxon>Ixodida</taxon>
        <taxon>Ixodoidea</taxon>
        <taxon>Ixodidae</taxon>
        <taxon>Haemaphysalinae</taxon>
        <taxon>Haemaphysalis</taxon>
    </lineage>
</organism>
<name>A0A9J6FPR7_HAELO</name>
<feature type="region of interest" description="Disordered" evidence="2">
    <location>
        <begin position="172"/>
        <end position="207"/>
    </location>
</feature>
<dbReference type="PANTHER" id="PTHR11475">
    <property type="entry name" value="OXIDASE/PEROXIDASE"/>
    <property type="match status" value="1"/>
</dbReference>